<dbReference type="STRING" id="1220924.W2S5T2"/>
<dbReference type="eggNOG" id="KOG3043">
    <property type="taxonomic scope" value="Eukaryota"/>
</dbReference>
<dbReference type="InterPro" id="IPR002925">
    <property type="entry name" value="Dienelactn_hydro"/>
</dbReference>
<dbReference type="Pfam" id="PF01738">
    <property type="entry name" value="DLH"/>
    <property type="match status" value="1"/>
</dbReference>
<feature type="domain" description="Dienelactone hydrolase" evidence="1">
    <location>
        <begin position="129"/>
        <end position="280"/>
    </location>
</feature>
<dbReference type="InParanoid" id="W2S5T2"/>
<dbReference type="AlphaFoldDB" id="W2S5T2"/>
<protein>
    <recommendedName>
        <fullName evidence="1">Dienelactone hydrolase domain-containing protein</fullName>
    </recommendedName>
</protein>
<dbReference type="VEuPathDB" id="FungiDB:HMPREF1541_02463"/>
<evidence type="ECO:0000313" key="3">
    <source>
        <dbReference type="Proteomes" id="UP000030752"/>
    </source>
</evidence>
<dbReference type="InterPro" id="IPR029058">
    <property type="entry name" value="AB_hydrolase_fold"/>
</dbReference>
<dbReference type="RefSeq" id="XP_008715040.1">
    <property type="nucleotide sequence ID" value="XM_008716818.1"/>
</dbReference>
<dbReference type="HOGENOM" id="CLU_054590_2_3_1"/>
<dbReference type="EMBL" id="KB822718">
    <property type="protein sequence ID" value="ETN43304.1"/>
    <property type="molecule type" value="Genomic_DNA"/>
</dbReference>
<dbReference type="GeneID" id="19969802"/>
<gene>
    <name evidence="2" type="ORF">HMPREF1541_02463</name>
</gene>
<reference evidence="2 3" key="1">
    <citation type="submission" date="2013-03" db="EMBL/GenBank/DDBJ databases">
        <title>The Genome Sequence of Phialophora europaea CBS 101466.</title>
        <authorList>
            <consortium name="The Broad Institute Genomics Platform"/>
            <person name="Cuomo C."/>
            <person name="de Hoog S."/>
            <person name="Gorbushina A."/>
            <person name="Walker B."/>
            <person name="Young S.K."/>
            <person name="Zeng Q."/>
            <person name="Gargeya S."/>
            <person name="Fitzgerald M."/>
            <person name="Haas B."/>
            <person name="Abouelleil A."/>
            <person name="Allen A.W."/>
            <person name="Alvarado L."/>
            <person name="Arachchi H.M."/>
            <person name="Berlin A.M."/>
            <person name="Chapman S.B."/>
            <person name="Gainer-Dewar J."/>
            <person name="Goldberg J."/>
            <person name="Griggs A."/>
            <person name="Gujja S."/>
            <person name="Hansen M."/>
            <person name="Howarth C."/>
            <person name="Imamovic A."/>
            <person name="Ireland A."/>
            <person name="Larimer J."/>
            <person name="McCowan C."/>
            <person name="Murphy C."/>
            <person name="Pearson M."/>
            <person name="Poon T.W."/>
            <person name="Priest M."/>
            <person name="Roberts A."/>
            <person name="Saif S."/>
            <person name="Shea T."/>
            <person name="Sisk P."/>
            <person name="Sykes S."/>
            <person name="Wortman J."/>
            <person name="Nusbaum C."/>
            <person name="Birren B."/>
        </authorList>
    </citation>
    <scope>NUCLEOTIDE SEQUENCE [LARGE SCALE GENOMIC DNA]</scope>
    <source>
        <strain evidence="2 3">CBS 101466</strain>
    </source>
</reference>
<name>W2S5T2_CYPE1</name>
<dbReference type="Gene3D" id="3.40.50.1820">
    <property type="entry name" value="alpha/beta hydrolase"/>
    <property type="match status" value="1"/>
</dbReference>
<dbReference type="OrthoDB" id="10019231at2759"/>
<dbReference type="PANTHER" id="PTHR17630">
    <property type="entry name" value="DIENELACTONE HYDROLASE"/>
    <property type="match status" value="1"/>
</dbReference>
<dbReference type="SUPFAM" id="SSF53474">
    <property type="entry name" value="alpha/beta-Hydrolases"/>
    <property type="match status" value="1"/>
</dbReference>
<organism evidence="2 3">
    <name type="scientific">Cyphellophora europaea (strain CBS 101466)</name>
    <name type="common">Phialophora europaea</name>
    <dbReference type="NCBI Taxonomy" id="1220924"/>
    <lineage>
        <taxon>Eukaryota</taxon>
        <taxon>Fungi</taxon>
        <taxon>Dikarya</taxon>
        <taxon>Ascomycota</taxon>
        <taxon>Pezizomycotina</taxon>
        <taxon>Eurotiomycetes</taxon>
        <taxon>Chaetothyriomycetidae</taxon>
        <taxon>Chaetothyriales</taxon>
        <taxon>Cyphellophoraceae</taxon>
        <taxon>Cyphellophora</taxon>
    </lineage>
</organism>
<evidence type="ECO:0000259" key="1">
    <source>
        <dbReference type="Pfam" id="PF01738"/>
    </source>
</evidence>
<evidence type="ECO:0000313" key="2">
    <source>
        <dbReference type="EMBL" id="ETN43304.1"/>
    </source>
</evidence>
<proteinExistence type="predicted"/>
<dbReference type="GO" id="GO:0016787">
    <property type="term" value="F:hydrolase activity"/>
    <property type="evidence" value="ECO:0007669"/>
    <property type="project" value="InterPro"/>
</dbReference>
<dbReference type="PANTHER" id="PTHR17630:SF105">
    <property type="entry name" value="DIENELACTONE HYDROLASE FAMILY PROTEIN (AFU_ORTHOLOGUE AFUA_4G08790)"/>
    <property type="match status" value="1"/>
</dbReference>
<sequence>MSCAGCFTGGVRDGKPKGTYEQLHGYRTYIAKPSKPHLSGSKILYLPDFFSHKLVNNALLADAYAEETGLEVIFPDIVRNGGVDPSWMPVFEPLMSDTTPFWQKLWCGILIIPLLPMMILGGPEKAYPEILRYARAVKASLPQGAKLGVAGFCWGGYGSTHLCKEAAVEGGTENLIGAHFAGHPSRLDAPKDVVDAITQRNVPYSVAVAEIDPMYDAKKAEETEARLRQDGVESGKDGKVFEIKIYKGSHHGFCCRLKEGEDEENAAAAEKQASEWFKKHLT</sequence>
<accession>W2S5T2</accession>
<dbReference type="Proteomes" id="UP000030752">
    <property type="component" value="Unassembled WGS sequence"/>
</dbReference>
<keyword evidence="3" id="KW-1185">Reference proteome</keyword>